<reference evidence="2" key="1">
    <citation type="submission" date="2021-02" db="EMBL/GenBank/DDBJ databases">
        <authorList>
            <person name="Dougan E. K."/>
            <person name="Rhodes N."/>
            <person name="Thang M."/>
            <person name="Chan C."/>
        </authorList>
    </citation>
    <scope>NUCLEOTIDE SEQUENCE</scope>
</reference>
<name>A0A813K976_POLGL</name>
<evidence type="ECO:0000256" key="1">
    <source>
        <dbReference type="SAM" id="Phobius"/>
    </source>
</evidence>
<proteinExistence type="predicted"/>
<feature type="transmembrane region" description="Helical" evidence="1">
    <location>
        <begin position="135"/>
        <end position="156"/>
    </location>
</feature>
<keyword evidence="1" id="KW-0472">Membrane</keyword>
<sequence length="161" mass="17677">MTDGLHGWRLAKSCFDQGTQDHPKSYMWHNQKNHESFLFLHALFGGNASQDATPLEPPAQKNDLLCASFRGRKNCLPFEGAPAPWDADPKDQLNCPRRVVVVAAVAVVVVVVVVVVVIVVSAWRRCHKKCRPRELSVSQPVIVVVVVLVVVVVVVVGPPSQ</sequence>
<comment type="caution">
    <text evidence="2">The sequence shown here is derived from an EMBL/GenBank/DDBJ whole genome shotgun (WGS) entry which is preliminary data.</text>
</comment>
<feature type="transmembrane region" description="Helical" evidence="1">
    <location>
        <begin position="99"/>
        <end position="123"/>
    </location>
</feature>
<gene>
    <name evidence="2" type="ORF">PGLA2088_LOCUS28799</name>
</gene>
<keyword evidence="1" id="KW-1133">Transmembrane helix</keyword>
<evidence type="ECO:0000313" key="2">
    <source>
        <dbReference type="EMBL" id="CAE8694321.1"/>
    </source>
</evidence>
<protein>
    <submittedName>
        <fullName evidence="2">Uncharacterized protein</fullName>
    </submittedName>
</protein>
<dbReference type="Proteomes" id="UP000626109">
    <property type="component" value="Unassembled WGS sequence"/>
</dbReference>
<keyword evidence="1" id="KW-0812">Transmembrane</keyword>
<dbReference type="AlphaFoldDB" id="A0A813K976"/>
<evidence type="ECO:0000313" key="3">
    <source>
        <dbReference type="Proteomes" id="UP000626109"/>
    </source>
</evidence>
<accession>A0A813K976</accession>
<organism evidence="2 3">
    <name type="scientific">Polarella glacialis</name>
    <name type="common">Dinoflagellate</name>
    <dbReference type="NCBI Taxonomy" id="89957"/>
    <lineage>
        <taxon>Eukaryota</taxon>
        <taxon>Sar</taxon>
        <taxon>Alveolata</taxon>
        <taxon>Dinophyceae</taxon>
        <taxon>Suessiales</taxon>
        <taxon>Suessiaceae</taxon>
        <taxon>Polarella</taxon>
    </lineage>
</organism>
<dbReference type="EMBL" id="CAJNNW010028027">
    <property type="protein sequence ID" value="CAE8694321.1"/>
    <property type="molecule type" value="Genomic_DNA"/>
</dbReference>